<dbReference type="EMBL" id="PKIZ01000016">
    <property type="protein sequence ID" value="PKZ41245.1"/>
    <property type="molecule type" value="Genomic_DNA"/>
</dbReference>
<evidence type="ECO:0000256" key="1">
    <source>
        <dbReference type="SAM" id="Phobius"/>
    </source>
</evidence>
<dbReference type="RefSeq" id="WP_101849861.1">
    <property type="nucleotide sequence ID" value="NZ_JBHLVH010000004.1"/>
</dbReference>
<comment type="caution">
    <text evidence="2">The sequence shown here is derived from an EMBL/GenBank/DDBJ whole genome shotgun (WGS) entry which is preliminary data.</text>
</comment>
<accession>A0A2I1P9C7</accession>
<keyword evidence="3" id="KW-1185">Reference proteome</keyword>
<keyword evidence="1" id="KW-0812">Transmembrane</keyword>
<protein>
    <submittedName>
        <fullName evidence="2">Uncharacterized protein</fullName>
    </submittedName>
</protein>
<name>A0A2I1P9C7_9MICO</name>
<evidence type="ECO:0000313" key="2">
    <source>
        <dbReference type="EMBL" id="PKZ41245.1"/>
    </source>
</evidence>
<dbReference type="Proteomes" id="UP000234206">
    <property type="component" value="Unassembled WGS sequence"/>
</dbReference>
<organism evidence="2 3">
    <name type="scientific">Kytococcus schroeteri</name>
    <dbReference type="NCBI Taxonomy" id="138300"/>
    <lineage>
        <taxon>Bacteria</taxon>
        <taxon>Bacillati</taxon>
        <taxon>Actinomycetota</taxon>
        <taxon>Actinomycetes</taxon>
        <taxon>Micrococcales</taxon>
        <taxon>Kytococcaceae</taxon>
        <taxon>Kytococcus</taxon>
    </lineage>
</organism>
<feature type="transmembrane region" description="Helical" evidence="1">
    <location>
        <begin position="12"/>
        <end position="34"/>
    </location>
</feature>
<gene>
    <name evidence="2" type="ORF">CYJ76_08710</name>
</gene>
<keyword evidence="1" id="KW-0472">Membrane</keyword>
<feature type="transmembrane region" description="Helical" evidence="1">
    <location>
        <begin position="79"/>
        <end position="97"/>
    </location>
</feature>
<feature type="transmembrane region" description="Helical" evidence="1">
    <location>
        <begin position="55"/>
        <end position="73"/>
    </location>
</feature>
<sequence>MASPPTHCPTPLPGRTCLLVISLLIGVICTVACYRAGRQMARVGAGLADEDDRDLGMPIITMWLCFGFLYLWHDFEDPVQWGLFVVVSSTTVGWIWTRAVARGAGLIP</sequence>
<proteinExistence type="predicted"/>
<keyword evidence="1" id="KW-1133">Transmembrane helix</keyword>
<evidence type="ECO:0000313" key="3">
    <source>
        <dbReference type="Proteomes" id="UP000234206"/>
    </source>
</evidence>
<reference evidence="2 3" key="1">
    <citation type="submission" date="2017-12" db="EMBL/GenBank/DDBJ databases">
        <title>Phylogenetic diversity of female urinary microbiome.</title>
        <authorList>
            <person name="Thomas-White K."/>
            <person name="Wolfe A.J."/>
        </authorList>
    </citation>
    <scope>NUCLEOTIDE SEQUENCE [LARGE SCALE GENOMIC DNA]</scope>
    <source>
        <strain evidence="2 3">UMB1298</strain>
    </source>
</reference>
<dbReference type="AlphaFoldDB" id="A0A2I1P9C7"/>